<evidence type="ECO:0000256" key="1">
    <source>
        <dbReference type="SAM" id="MobiDB-lite"/>
    </source>
</evidence>
<organism evidence="2 3">
    <name type="scientific">Ceriporiopsis subvermispora (strain B)</name>
    <name type="common">White-rot fungus</name>
    <name type="synonym">Gelatoporia subvermispora</name>
    <dbReference type="NCBI Taxonomy" id="914234"/>
    <lineage>
        <taxon>Eukaryota</taxon>
        <taxon>Fungi</taxon>
        <taxon>Dikarya</taxon>
        <taxon>Basidiomycota</taxon>
        <taxon>Agaricomycotina</taxon>
        <taxon>Agaricomycetes</taxon>
        <taxon>Polyporales</taxon>
        <taxon>Gelatoporiaceae</taxon>
        <taxon>Gelatoporia</taxon>
    </lineage>
</organism>
<evidence type="ECO:0000313" key="2">
    <source>
        <dbReference type="EMBL" id="EMD34642.1"/>
    </source>
</evidence>
<dbReference type="EMBL" id="KB445802">
    <property type="protein sequence ID" value="EMD34642.1"/>
    <property type="molecule type" value="Genomic_DNA"/>
</dbReference>
<dbReference type="OrthoDB" id="5314275at2759"/>
<dbReference type="Pfam" id="PF15496">
    <property type="entry name" value="DUF4646"/>
    <property type="match status" value="1"/>
</dbReference>
<proteinExistence type="predicted"/>
<dbReference type="STRING" id="914234.M2R878"/>
<dbReference type="AlphaFoldDB" id="M2R878"/>
<keyword evidence="3" id="KW-1185">Reference proteome</keyword>
<dbReference type="HOGENOM" id="CLU_660557_0_0_1"/>
<sequence>MEYSGYSQLLGALPFHQSNWDASSPSSHPPPAYDDVSKHAFQQGHPPGAKFDYNDISYGVQCTEIKDSRTATLTDDQLGSLRSLGTVTNEPSPHVLNRPSPYNPLHNIHSHPHSGAYPAVSSPGNPILVNSPLLFWRTLPPSFSRPLPPNLPYGVFPTISSISVSRSIKDGFSLSIPQSAVTPHPFPLHDVSQGDWILFVQQIRAAAGLTMMDRFMYDVVPMALNSTLVPALFLKDGYIKISGKRKQVGSVGELIRQWNAYFFHPRQMDVALCRGQMSYTNSGSGLPSNGQGAGTEVDKSDHRHRRKAVKREKKREKKVMKRKEKDARDEYWTLVVSHHTSLTPSAQWLELARYPQLFRIWMGRELSHVPGIMGTLWRIRAVKCDMHLTTNLPTFNHEVVETKSLRNTNASFALPS</sequence>
<feature type="compositionally biased region" description="Basic residues" evidence="1">
    <location>
        <begin position="302"/>
        <end position="322"/>
    </location>
</feature>
<dbReference type="Proteomes" id="UP000016930">
    <property type="component" value="Unassembled WGS sequence"/>
</dbReference>
<feature type="region of interest" description="Disordered" evidence="1">
    <location>
        <begin position="19"/>
        <end position="52"/>
    </location>
</feature>
<evidence type="ECO:0000313" key="3">
    <source>
        <dbReference type="Proteomes" id="UP000016930"/>
    </source>
</evidence>
<reference evidence="2 3" key="1">
    <citation type="journal article" date="2012" name="Proc. Natl. Acad. Sci. U.S.A.">
        <title>Comparative genomics of Ceriporiopsis subvermispora and Phanerochaete chrysosporium provide insight into selective ligninolysis.</title>
        <authorList>
            <person name="Fernandez-Fueyo E."/>
            <person name="Ruiz-Duenas F.J."/>
            <person name="Ferreira P."/>
            <person name="Floudas D."/>
            <person name="Hibbett D.S."/>
            <person name="Canessa P."/>
            <person name="Larrondo L.F."/>
            <person name="James T.Y."/>
            <person name="Seelenfreund D."/>
            <person name="Lobos S."/>
            <person name="Polanco R."/>
            <person name="Tello M."/>
            <person name="Honda Y."/>
            <person name="Watanabe T."/>
            <person name="Watanabe T."/>
            <person name="Ryu J.S."/>
            <person name="Kubicek C.P."/>
            <person name="Schmoll M."/>
            <person name="Gaskell J."/>
            <person name="Hammel K.E."/>
            <person name="St John F.J."/>
            <person name="Vanden Wymelenberg A."/>
            <person name="Sabat G."/>
            <person name="Splinter BonDurant S."/>
            <person name="Syed K."/>
            <person name="Yadav J.S."/>
            <person name="Doddapaneni H."/>
            <person name="Subramanian V."/>
            <person name="Lavin J.L."/>
            <person name="Oguiza J.A."/>
            <person name="Perez G."/>
            <person name="Pisabarro A.G."/>
            <person name="Ramirez L."/>
            <person name="Santoyo F."/>
            <person name="Master E."/>
            <person name="Coutinho P.M."/>
            <person name="Henrissat B."/>
            <person name="Lombard V."/>
            <person name="Magnuson J.K."/>
            <person name="Kuees U."/>
            <person name="Hori C."/>
            <person name="Igarashi K."/>
            <person name="Samejima M."/>
            <person name="Held B.W."/>
            <person name="Barry K.W."/>
            <person name="LaButti K.M."/>
            <person name="Lapidus A."/>
            <person name="Lindquist E.A."/>
            <person name="Lucas S.M."/>
            <person name="Riley R."/>
            <person name="Salamov A.A."/>
            <person name="Hoffmeister D."/>
            <person name="Schwenk D."/>
            <person name="Hadar Y."/>
            <person name="Yarden O."/>
            <person name="de Vries R.P."/>
            <person name="Wiebenga A."/>
            <person name="Stenlid J."/>
            <person name="Eastwood D."/>
            <person name="Grigoriev I.V."/>
            <person name="Berka R.M."/>
            <person name="Blanchette R.A."/>
            <person name="Kersten P."/>
            <person name="Martinez A.T."/>
            <person name="Vicuna R."/>
            <person name="Cullen D."/>
        </authorList>
    </citation>
    <scope>NUCLEOTIDE SEQUENCE [LARGE SCALE GENOMIC DNA]</scope>
    <source>
        <strain evidence="2 3">B</strain>
    </source>
</reference>
<dbReference type="InterPro" id="IPR028018">
    <property type="entry name" value="DUF4646"/>
</dbReference>
<protein>
    <submittedName>
        <fullName evidence="2">Uncharacterized protein</fullName>
    </submittedName>
</protein>
<name>M2R878_CERS8</name>
<feature type="region of interest" description="Disordered" evidence="1">
    <location>
        <begin position="283"/>
        <end position="322"/>
    </location>
</feature>
<gene>
    <name evidence="2" type="ORF">CERSUDRAFT_125230</name>
</gene>
<accession>M2R878</accession>